<dbReference type="InterPro" id="IPR001173">
    <property type="entry name" value="Glyco_trans_2-like"/>
</dbReference>
<dbReference type="Gene3D" id="3.90.550.10">
    <property type="entry name" value="Spore Coat Polysaccharide Biosynthesis Protein SpsA, Chain A"/>
    <property type="match status" value="1"/>
</dbReference>
<keyword evidence="3" id="KW-0328">Glycosyltransferase</keyword>
<proteinExistence type="inferred from homology"/>
<evidence type="ECO:0000256" key="2">
    <source>
        <dbReference type="ARBA" id="ARBA00022475"/>
    </source>
</evidence>
<dbReference type="SUPFAM" id="SSF53448">
    <property type="entry name" value="Nucleotide-diphospho-sugar transferases"/>
    <property type="match status" value="1"/>
</dbReference>
<evidence type="ECO:0000313" key="12">
    <source>
        <dbReference type="Proteomes" id="UP000886602"/>
    </source>
</evidence>
<dbReference type="Proteomes" id="UP000886602">
    <property type="component" value="Unassembled WGS sequence"/>
</dbReference>
<dbReference type="InterPro" id="IPR050256">
    <property type="entry name" value="Glycosyltransferase_2"/>
</dbReference>
<dbReference type="Pfam" id="PF00535">
    <property type="entry name" value="Glycos_transf_2"/>
    <property type="match status" value="1"/>
</dbReference>
<protein>
    <submittedName>
        <fullName evidence="11">Glycosyltransferase family 2 protein</fullName>
    </submittedName>
</protein>
<keyword evidence="4" id="KW-0808">Transferase</keyword>
<dbReference type="CDD" id="cd04187">
    <property type="entry name" value="DPM1_like_bac"/>
    <property type="match status" value="1"/>
</dbReference>
<comment type="caution">
    <text evidence="11">The sequence shown here is derived from an EMBL/GenBank/DDBJ whole genome shotgun (WGS) entry which is preliminary data.</text>
</comment>
<feature type="transmembrane region" description="Helical" evidence="9">
    <location>
        <begin position="259"/>
        <end position="284"/>
    </location>
</feature>
<evidence type="ECO:0000256" key="4">
    <source>
        <dbReference type="ARBA" id="ARBA00022679"/>
    </source>
</evidence>
<dbReference type="GO" id="GO:0016757">
    <property type="term" value="F:glycosyltransferase activity"/>
    <property type="evidence" value="ECO:0007669"/>
    <property type="project" value="UniProtKB-KW"/>
</dbReference>
<evidence type="ECO:0000256" key="7">
    <source>
        <dbReference type="ARBA" id="ARBA00023136"/>
    </source>
</evidence>
<feature type="domain" description="Glycosyltransferase 2-like" evidence="10">
    <location>
        <begin position="2"/>
        <end position="165"/>
    </location>
</feature>
<evidence type="ECO:0000313" key="11">
    <source>
        <dbReference type="EMBL" id="MBK7424614.1"/>
    </source>
</evidence>
<dbReference type="FunFam" id="3.90.550.10:FF:000079">
    <property type="entry name" value="Probable glycosyl transferase"/>
    <property type="match status" value="1"/>
</dbReference>
<keyword evidence="6 9" id="KW-1133">Transmembrane helix</keyword>
<dbReference type="EMBL" id="JADJNC010000037">
    <property type="protein sequence ID" value="MBK7424614.1"/>
    <property type="molecule type" value="Genomic_DNA"/>
</dbReference>
<evidence type="ECO:0000256" key="6">
    <source>
        <dbReference type="ARBA" id="ARBA00022989"/>
    </source>
</evidence>
<comment type="similarity">
    <text evidence="8">Belongs to the glycosyltransferase 2 family. GtrB subfamily.</text>
</comment>
<accession>A0A9D7F9H3</accession>
<evidence type="ECO:0000256" key="1">
    <source>
        <dbReference type="ARBA" id="ARBA00004651"/>
    </source>
</evidence>
<evidence type="ECO:0000256" key="5">
    <source>
        <dbReference type="ARBA" id="ARBA00022692"/>
    </source>
</evidence>
<dbReference type="PANTHER" id="PTHR48090:SF1">
    <property type="entry name" value="PROPHAGE BACTOPRENOL GLUCOSYL TRANSFERASE HOMOLOG"/>
    <property type="match status" value="1"/>
</dbReference>
<name>A0A9D7F9H3_9RHOO</name>
<evidence type="ECO:0000256" key="3">
    <source>
        <dbReference type="ARBA" id="ARBA00022676"/>
    </source>
</evidence>
<organism evidence="11 12">
    <name type="scientific">Candidatus Propionivibrio dominans</name>
    <dbReference type="NCBI Taxonomy" id="2954373"/>
    <lineage>
        <taxon>Bacteria</taxon>
        <taxon>Pseudomonadati</taxon>
        <taxon>Pseudomonadota</taxon>
        <taxon>Betaproteobacteria</taxon>
        <taxon>Rhodocyclales</taxon>
        <taxon>Rhodocyclaceae</taxon>
        <taxon>Propionivibrio</taxon>
    </lineage>
</organism>
<evidence type="ECO:0000256" key="8">
    <source>
        <dbReference type="ARBA" id="ARBA00038152"/>
    </source>
</evidence>
<dbReference type="InterPro" id="IPR029044">
    <property type="entry name" value="Nucleotide-diphossugar_trans"/>
</dbReference>
<evidence type="ECO:0000259" key="10">
    <source>
        <dbReference type="Pfam" id="PF00535"/>
    </source>
</evidence>
<comment type="subcellular location">
    <subcellularLocation>
        <location evidence="1">Cell membrane</location>
        <topology evidence="1">Multi-pass membrane protein</topology>
    </subcellularLocation>
</comment>
<keyword evidence="5 9" id="KW-0812">Transmembrane</keyword>
<reference evidence="11" key="1">
    <citation type="submission" date="2020-10" db="EMBL/GenBank/DDBJ databases">
        <title>Connecting structure to function with the recovery of over 1000 high-quality activated sludge metagenome-assembled genomes encoding full-length rRNA genes using long-read sequencing.</title>
        <authorList>
            <person name="Singleton C.M."/>
            <person name="Petriglieri F."/>
            <person name="Kristensen J.M."/>
            <person name="Kirkegaard R.H."/>
            <person name="Michaelsen T.Y."/>
            <person name="Andersen M.H."/>
            <person name="Karst S.M."/>
            <person name="Dueholm M.S."/>
            <person name="Nielsen P.H."/>
            <person name="Albertsen M."/>
        </authorList>
    </citation>
    <scope>NUCLEOTIDE SEQUENCE</scope>
    <source>
        <strain evidence="11">EsbW_18-Q3-R4-48_MAXAC.044</strain>
    </source>
</reference>
<evidence type="ECO:0000256" key="9">
    <source>
        <dbReference type="SAM" id="Phobius"/>
    </source>
</evidence>
<keyword evidence="2" id="KW-1003">Cell membrane</keyword>
<gene>
    <name evidence="11" type="ORF">IPJ48_16850</name>
</gene>
<dbReference type="AlphaFoldDB" id="A0A9D7F9H3"/>
<dbReference type="GO" id="GO:0005886">
    <property type="term" value="C:plasma membrane"/>
    <property type="evidence" value="ECO:0007669"/>
    <property type="project" value="UniProtKB-SubCell"/>
</dbReference>
<keyword evidence="7 9" id="KW-0472">Membrane</keyword>
<sequence length="328" mass="36704">MSLVIPAYNEEESIHGFVDRVMPIMACTGYDFEMVFVDDGSSDRTSFILSALAHDNDCVRFIKLSRNFGKEAALTAGLSYATGGAIIPMDCDLQDPPELIPGMIDKWEEGYKVVHALRRNRLTDSWLKRESAKSFYRVMSSITDVSIPRNCGDYRLMDRVVVEAILSFRERNRFMKGIMAAAGFKAATLEYDRPERSAGETKFNVWKLWNFALDGITSFSTVPLRVWTYLGAMIALCAFVYAGWIVFKTLYWGTVTPGFATLMSVVLFLGGVQLIGIGVLGEYIGRLLAETKQRPLLIVESTQGYGEALDDIRPFHSNASKVLYARNA</sequence>
<dbReference type="PANTHER" id="PTHR48090">
    <property type="entry name" value="UNDECAPRENYL-PHOSPHATE 4-DEOXY-4-FORMAMIDO-L-ARABINOSE TRANSFERASE-RELATED"/>
    <property type="match status" value="1"/>
</dbReference>
<feature type="transmembrane region" description="Helical" evidence="9">
    <location>
        <begin position="226"/>
        <end position="247"/>
    </location>
</feature>